<dbReference type="EMBL" id="FAXC01000111">
    <property type="protein sequence ID" value="CUV08691.1"/>
    <property type="molecule type" value="Genomic_DNA"/>
</dbReference>
<reference evidence="2" key="1">
    <citation type="submission" date="2015-10" db="EMBL/GenBank/DDBJ databases">
        <authorList>
            <person name="Gilbert D.G."/>
        </authorList>
    </citation>
    <scope>NUCLEOTIDE SEQUENCE</scope>
</reference>
<dbReference type="SUPFAM" id="SSF52833">
    <property type="entry name" value="Thioredoxin-like"/>
    <property type="match status" value="1"/>
</dbReference>
<dbReference type="InterPro" id="IPR000866">
    <property type="entry name" value="AhpC/TSA"/>
</dbReference>
<dbReference type="InterPro" id="IPR036249">
    <property type="entry name" value="Thioredoxin-like_sf"/>
</dbReference>
<sequence length="201" mass="22039">MKKVMSIFAVFTLLFSFSLAGELSLGASIPLSDVKMVDISGKKISLNDVKMENGLLVNFSCNTCPWVVAWQDRYNALAEASNKNKIGFITINPNTKNREKIGEGLDAMRDFSNKYDHDFLYTVDKGAELATAFGATKTPHIYLFDGKGKLVYRGAIDDNARKPRKVKNSWLMDAIAAVGAGNNVSIKETRALGCSIKFAGK</sequence>
<dbReference type="GO" id="GO:0016491">
    <property type="term" value="F:oxidoreductase activity"/>
    <property type="evidence" value="ECO:0007669"/>
    <property type="project" value="InterPro"/>
</dbReference>
<accession>A0A170QC51</accession>
<gene>
    <name evidence="2" type="ORF">MGWOODY_Mmi2502</name>
</gene>
<organism evidence="2">
    <name type="scientific">hydrothermal vent metagenome</name>
    <dbReference type="NCBI Taxonomy" id="652676"/>
    <lineage>
        <taxon>unclassified sequences</taxon>
        <taxon>metagenomes</taxon>
        <taxon>ecological metagenomes</taxon>
    </lineage>
</organism>
<evidence type="ECO:0000259" key="1">
    <source>
        <dbReference type="PROSITE" id="PS51352"/>
    </source>
</evidence>
<evidence type="ECO:0000313" key="2">
    <source>
        <dbReference type="EMBL" id="CUV08691.1"/>
    </source>
</evidence>
<dbReference type="GO" id="GO:0016209">
    <property type="term" value="F:antioxidant activity"/>
    <property type="evidence" value="ECO:0007669"/>
    <property type="project" value="InterPro"/>
</dbReference>
<dbReference type="AlphaFoldDB" id="A0A170QC51"/>
<dbReference type="PANTHER" id="PTHR43640:SF1">
    <property type="entry name" value="THIOREDOXIN-DEPENDENT PEROXIREDOXIN"/>
    <property type="match status" value="1"/>
</dbReference>
<proteinExistence type="predicted"/>
<protein>
    <submittedName>
        <fullName evidence="2">Alkyl hydroperoxide reductase and/or thiol-specific antioxidant family (AhpC/TSA) protein</fullName>
    </submittedName>
</protein>
<dbReference type="InterPro" id="IPR013766">
    <property type="entry name" value="Thioredoxin_domain"/>
</dbReference>
<dbReference type="InterPro" id="IPR047262">
    <property type="entry name" value="PRX-like1"/>
</dbReference>
<dbReference type="Gene3D" id="3.40.30.10">
    <property type="entry name" value="Glutaredoxin"/>
    <property type="match status" value="1"/>
</dbReference>
<dbReference type="PANTHER" id="PTHR43640">
    <property type="entry name" value="OS07G0260300 PROTEIN"/>
    <property type="match status" value="1"/>
</dbReference>
<feature type="domain" description="Thioredoxin" evidence="1">
    <location>
        <begin position="23"/>
        <end position="177"/>
    </location>
</feature>
<dbReference type="Pfam" id="PF00578">
    <property type="entry name" value="AhpC-TSA"/>
    <property type="match status" value="1"/>
</dbReference>
<name>A0A170QC51_9ZZZZ</name>
<dbReference type="PROSITE" id="PS51352">
    <property type="entry name" value="THIOREDOXIN_2"/>
    <property type="match status" value="1"/>
</dbReference>